<feature type="chain" id="PRO_5020262633" description="CcmD family protein" evidence="2">
    <location>
        <begin position="20"/>
        <end position="73"/>
    </location>
</feature>
<keyword evidence="1" id="KW-0472">Membrane</keyword>
<sequence>MKKFITTLLSMMLVFIAGAQEHIANDASTAAQTGLRADGKIYVVVAVIVTILLGLYIYVIRLDRKISRLEKNS</sequence>
<dbReference type="Pfam" id="PF20077">
    <property type="entry name" value="CcmD_alt"/>
    <property type="match status" value="1"/>
</dbReference>
<organism evidence="3 4">
    <name type="scientific">Pseudobacter ginsenosidimutans</name>
    <dbReference type="NCBI Taxonomy" id="661488"/>
    <lineage>
        <taxon>Bacteria</taxon>
        <taxon>Pseudomonadati</taxon>
        <taxon>Bacteroidota</taxon>
        <taxon>Chitinophagia</taxon>
        <taxon>Chitinophagales</taxon>
        <taxon>Chitinophagaceae</taxon>
        <taxon>Pseudobacter</taxon>
    </lineage>
</organism>
<keyword evidence="4" id="KW-1185">Reference proteome</keyword>
<dbReference type="AlphaFoldDB" id="A0A4Q7ML95"/>
<dbReference type="EMBL" id="SGXA01000003">
    <property type="protein sequence ID" value="RZS69064.1"/>
    <property type="molecule type" value="Genomic_DNA"/>
</dbReference>
<accession>A0A4Q7ML95</accession>
<reference evidence="3 4" key="1">
    <citation type="submission" date="2019-02" db="EMBL/GenBank/DDBJ databases">
        <title>Genomic Encyclopedia of Type Strains, Phase IV (KMG-IV): sequencing the most valuable type-strain genomes for metagenomic binning, comparative biology and taxonomic classification.</title>
        <authorList>
            <person name="Goeker M."/>
        </authorList>
    </citation>
    <scope>NUCLEOTIDE SEQUENCE [LARGE SCALE GENOMIC DNA]</scope>
    <source>
        <strain evidence="3 4">DSM 18116</strain>
    </source>
</reference>
<keyword evidence="1" id="KW-1133">Transmembrane helix</keyword>
<evidence type="ECO:0008006" key="5">
    <source>
        <dbReference type="Google" id="ProtNLM"/>
    </source>
</evidence>
<comment type="caution">
    <text evidence="3">The sequence shown here is derived from an EMBL/GenBank/DDBJ whole genome shotgun (WGS) entry which is preliminary data.</text>
</comment>
<feature type="transmembrane region" description="Helical" evidence="1">
    <location>
        <begin position="39"/>
        <end position="59"/>
    </location>
</feature>
<feature type="signal peptide" evidence="2">
    <location>
        <begin position="1"/>
        <end position="19"/>
    </location>
</feature>
<keyword evidence="2" id="KW-0732">Signal</keyword>
<evidence type="ECO:0000256" key="1">
    <source>
        <dbReference type="SAM" id="Phobius"/>
    </source>
</evidence>
<keyword evidence="1" id="KW-0812">Transmembrane</keyword>
<proteinExistence type="predicted"/>
<name>A0A4Q7ML95_9BACT</name>
<dbReference type="OrthoDB" id="886941at2"/>
<evidence type="ECO:0000313" key="4">
    <source>
        <dbReference type="Proteomes" id="UP000293874"/>
    </source>
</evidence>
<gene>
    <name evidence="3" type="ORF">EV199_4888</name>
</gene>
<dbReference type="Proteomes" id="UP000293874">
    <property type="component" value="Unassembled WGS sequence"/>
</dbReference>
<evidence type="ECO:0000256" key="2">
    <source>
        <dbReference type="SAM" id="SignalP"/>
    </source>
</evidence>
<dbReference type="RefSeq" id="WP_127126467.1">
    <property type="nucleotide sequence ID" value="NZ_CP042431.1"/>
</dbReference>
<evidence type="ECO:0000313" key="3">
    <source>
        <dbReference type="EMBL" id="RZS69064.1"/>
    </source>
</evidence>
<protein>
    <recommendedName>
        <fullName evidence="5">CcmD family protein</fullName>
    </recommendedName>
</protein>